<proteinExistence type="predicted"/>
<dbReference type="InterPro" id="IPR001647">
    <property type="entry name" value="HTH_TetR"/>
</dbReference>
<feature type="domain" description="HTH tetR-type" evidence="6">
    <location>
        <begin position="17"/>
        <end position="77"/>
    </location>
</feature>
<evidence type="ECO:0000256" key="4">
    <source>
        <dbReference type="ARBA" id="ARBA00023163"/>
    </source>
</evidence>
<dbReference type="OrthoDB" id="4548508at2"/>
<sequence>MSTPQDDRPRAERIPAALRAEQIYEAAQSVALERGLAGVTLRAVAERAGVASALVAHYAPSMSELVADTFRALAGRELAEVRAHVLAVRDPVARLRTLLTTMLDGTRNDVTPVWVDAWGLGRRNADLAEAITEEMTEWHAAVVEVLDAGIDAGVMTPADTDLIASQVLAMIDGLNAHEMVDYGRGASSLRLIGRALELELGLADGTLGQ</sequence>
<evidence type="ECO:0000256" key="2">
    <source>
        <dbReference type="ARBA" id="ARBA00023015"/>
    </source>
</evidence>
<keyword evidence="3 5" id="KW-0238">DNA-binding</keyword>
<dbReference type="PANTHER" id="PTHR30055:SF234">
    <property type="entry name" value="HTH-TYPE TRANSCRIPTIONAL REGULATOR BETI"/>
    <property type="match status" value="1"/>
</dbReference>
<organism evidence="7 8">
    <name type="scientific">Microcella alkaliphila</name>
    <dbReference type="NCBI Taxonomy" id="279828"/>
    <lineage>
        <taxon>Bacteria</taxon>
        <taxon>Bacillati</taxon>
        <taxon>Actinomycetota</taxon>
        <taxon>Actinomycetes</taxon>
        <taxon>Micrococcales</taxon>
        <taxon>Microbacteriaceae</taxon>
        <taxon>Microcella</taxon>
    </lineage>
</organism>
<gene>
    <name evidence="7" type="ORF">MalAC0309_0680</name>
</gene>
<dbReference type="EMBL" id="AP017315">
    <property type="protein sequence ID" value="BAU31549.1"/>
    <property type="molecule type" value="Genomic_DNA"/>
</dbReference>
<dbReference type="GO" id="GO:0003700">
    <property type="term" value="F:DNA-binding transcription factor activity"/>
    <property type="evidence" value="ECO:0007669"/>
    <property type="project" value="TreeGrafter"/>
</dbReference>
<accession>A0A0U5BT09</accession>
<dbReference type="InterPro" id="IPR009057">
    <property type="entry name" value="Homeodomain-like_sf"/>
</dbReference>
<evidence type="ECO:0000256" key="5">
    <source>
        <dbReference type="PROSITE-ProRule" id="PRU00335"/>
    </source>
</evidence>
<evidence type="ECO:0000313" key="8">
    <source>
        <dbReference type="Proteomes" id="UP000218965"/>
    </source>
</evidence>
<dbReference type="SUPFAM" id="SSF48498">
    <property type="entry name" value="Tetracyclin repressor-like, C-terminal domain"/>
    <property type="match status" value="1"/>
</dbReference>
<reference evidence="8" key="1">
    <citation type="submission" date="2015-12" db="EMBL/GenBank/DDBJ databases">
        <authorList>
            <person name="Shamseldin A."/>
            <person name="Moawad H."/>
            <person name="Abd El-Rahim W.M."/>
            <person name="Sadowsky M.J."/>
        </authorList>
    </citation>
    <scope>NUCLEOTIDE SEQUENCE [LARGE SCALE GENOMIC DNA]</scope>
    <source>
        <strain evidence="8">JAM AC0309</strain>
    </source>
</reference>
<keyword evidence="4" id="KW-0804">Transcription</keyword>
<dbReference type="Proteomes" id="UP000218965">
    <property type="component" value="Chromosome"/>
</dbReference>
<dbReference type="InterPro" id="IPR036271">
    <property type="entry name" value="Tet_transcr_reg_TetR-rel_C_sf"/>
</dbReference>
<dbReference type="PROSITE" id="PS50977">
    <property type="entry name" value="HTH_TETR_2"/>
    <property type="match status" value="1"/>
</dbReference>
<reference evidence="7 8" key="2">
    <citation type="submission" date="2016-01" db="EMBL/GenBank/DDBJ databases">
        <title>Microcella alkaliphila JAM AC0309 whole genome shotgun sequence.</title>
        <authorList>
            <person name="Kurata A."/>
            <person name="Hirose Y."/>
            <person name="Kishimoto N."/>
            <person name="Kobayashi T."/>
        </authorList>
    </citation>
    <scope>NUCLEOTIDE SEQUENCE [LARGE SCALE GENOMIC DNA]</scope>
    <source>
        <strain evidence="7 8">JAM AC0309</strain>
    </source>
</reference>
<dbReference type="Gene3D" id="1.10.357.10">
    <property type="entry name" value="Tetracycline Repressor, domain 2"/>
    <property type="match status" value="1"/>
</dbReference>
<dbReference type="InterPro" id="IPR050109">
    <property type="entry name" value="HTH-type_TetR-like_transc_reg"/>
</dbReference>
<evidence type="ECO:0000256" key="1">
    <source>
        <dbReference type="ARBA" id="ARBA00022491"/>
    </source>
</evidence>
<dbReference type="KEGG" id="malk:MalAC0309_0680"/>
<dbReference type="Pfam" id="PF00440">
    <property type="entry name" value="TetR_N"/>
    <property type="match status" value="1"/>
</dbReference>
<keyword evidence="1" id="KW-0678">Repressor</keyword>
<dbReference type="Pfam" id="PF13977">
    <property type="entry name" value="TetR_C_6"/>
    <property type="match status" value="1"/>
</dbReference>
<evidence type="ECO:0000256" key="3">
    <source>
        <dbReference type="ARBA" id="ARBA00023125"/>
    </source>
</evidence>
<dbReference type="PANTHER" id="PTHR30055">
    <property type="entry name" value="HTH-TYPE TRANSCRIPTIONAL REGULATOR RUTR"/>
    <property type="match status" value="1"/>
</dbReference>
<dbReference type="InterPro" id="IPR039538">
    <property type="entry name" value="BetI_C"/>
</dbReference>
<dbReference type="GO" id="GO:0000976">
    <property type="term" value="F:transcription cis-regulatory region binding"/>
    <property type="evidence" value="ECO:0007669"/>
    <property type="project" value="TreeGrafter"/>
</dbReference>
<keyword evidence="2" id="KW-0805">Transcription regulation</keyword>
<protein>
    <submittedName>
        <fullName evidence="7">Putative TetR family transcriptional regulator</fullName>
    </submittedName>
</protein>
<name>A0A0U5BT09_9MICO</name>
<evidence type="ECO:0000259" key="6">
    <source>
        <dbReference type="PROSITE" id="PS50977"/>
    </source>
</evidence>
<evidence type="ECO:0000313" key="7">
    <source>
        <dbReference type="EMBL" id="BAU31549.1"/>
    </source>
</evidence>
<feature type="DNA-binding region" description="H-T-H motif" evidence="5">
    <location>
        <begin position="40"/>
        <end position="59"/>
    </location>
</feature>
<dbReference type="AlphaFoldDB" id="A0A0U5BT09"/>
<dbReference type="RefSeq" id="WP_096420783.1">
    <property type="nucleotide sequence ID" value="NZ_AP017315.1"/>
</dbReference>
<dbReference type="SUPFAM" id="SSF46689">
    <property type="entry name" value="Homeodomain-like"/>
    <property type="match status" value="1"/>
</dbReference>